<protein>
    <submittedName>
        <fullName evidence="3">MerR family transcriptional regulator</fullName>
    </submittedName>
</protein>
<dbReference type="PANTHER" id="PTHR30204:SF97">
    <property type="entry name" value="MERR FAMILY REGULATORY PROTEIN"/>
    <property type="match status" value="1"/>
</dbReference>
<evidence type="ECO:0000259" key="2">
    <source>
        <dbReference type="PROSITE" id="PS50937"/>
    </source>
</evidence>
<comment type="caution">
    <text evidence="3">The sequence shown here is derived from an EMBL/GenBank/DDBJ whole genome shotgun (WGS) entry which is preliminary data.</text>
</comment>
<accession>A0A7X8YCR8</accession>
<dbReference type="PRINTS" id="PR00040">
    <property type="entry name" value="HTHMERR"/>
</dbReference>
<dbReference type="SMART" id="SM00422">
    <property type="entry name" value="HTH_MERR"/>
    <property type="match status" value="1"/>
</dbReference>
<dbReference type="AlphaFoldDB" id="A0A7X8YCR8"/>
<dbReference type="GO" id="GO:0003700">
    <property type="term" value="F:DNA-binding transcription factor activity"/>
    <property type="evidence" value="ECO:0007669"/>
    <property type="project" value="InterPro"/>
</dbReference>
<sequence length="120" mass="13436">MRIGELADRTGASVRSLRYYEERGLIAAQRSSTGQRLFAEDSVQRVRLIRGLLSAGLGTEAISDVLPCLSEPATQTSELTRRLIQEHDRLVEEIRQRETMRCALQQIIDESPPLGATDIQ</sequence>
<reference evidence="3 4" key="1">
    <citation type="submission" date="2020-04" db="EMBL/GenBank/DDBJ databases">
        <title>Nesterenkonia sp. nov., isolated from marine sediment.</title>
        <authorList>
            <person name="Zhang G."/>
        </authorList>
    </citation>
    <scope>NUCLEOTIDE SEQUENCE [LARGE SCALE GENOMIC DNA]</scope>
    <source>
        <strain evidence="3 4">MY13</strain>
    </source>
</reference>
<gene>
    <name evidence="3" type="ORF">HGQ17_02495</name>
</gene>
<feature type="domain" description="HTH merR-type" evidence="2">
    <location>
        <begin position="1"/>
        <end position="68"/>
    </location>
</feature>
<dbReference type="Pfam" id="PF13411">
    <property type="entry name" value="MerR_1"/>
    <property type="match status" value="1"/>
</dbReference>
<dbReference type="PROSITE" id="PS50937">
    <property type="entry name" value="HTH_MERR_2"/>
    <property type="match status" value="1"/>
</dbReference>
<name>A0A7X8YCR8_9MICC</name>
<evidence type="ECO:0000313" key="3">
    <source>
        <dbReference type="EMBL" id="NLS08888.1"/>
    </source>
</evidence>
<dbReference type="InterPro" id="IPR047057">
    <property type="entry name" value="MerR_fam"/>
</dbReference>
<dbReference type="Gene3D" id="1.10.1660.10">
    <property type="match status" value="1"/>
</dbReference>
<dbReference type="InterPro" id="IPR000551">
    <property type="entry name" value="MerR-type_HTH_dom"/>
</dbReference>
<dbReference type="SUPFAM" id="SSF46955">
    <property type="entry name" value="Putative DNA-binding domain"/>
    <property type="match status" value="1"/>
</dbReference>
<dbReference type="RefSeq" id="WP_168886361.1">
    <property type="nucleotide sequence ID" value="NZ_JABAHY010000001.1"/>
</dbReference>
<evidence type="ECO:0000313" key="4">
    <source>
        <dbReference type="Proteomes" id="UP000523139"/>
    </source>
</evidence>
<dbReference type="Proteomes" id="UP000523139">
    <property type="component" value="Unassembled WGS sequence"/>
</dbReference>
<keyword evidence="1" id="KW-0238">DNA-binding</keyword>
<dbReference type="PANTHER" id="PTHR30204">
    <property type="entry name" value="REDOX-CYCLING DRUG-SENSING TRANSCRIPTIONAL ACTIVATOR SOXR"/>
    <property type="match status" value="1"/>
</dbReference>
<proteinExistence type="predicted"/>
<dbReference type="InterPro" id="IPR009061">
    <property type="entry name" value="DNA-bd_dom_put_sf"/>
</dbReference>
<dbReference type="EMBL" id="JABAHY010000001">
    <property type="protein sequence ID" value="NLS08888.1"/>
    <property type="molecule type" value="Genomic_DNA"/>
</dbReference>
<organism evidence="3 4">
    <name type="scientific">Nesterenkonia sedimenti</name>
    <dbReference type="NCBI Taxonomy" id="1463632"/>
    <lineage>
        <taxon>Bacteria</taxon>
        <taxon>Bacillati</taxon>
        <taxon>Actinomycetota</taxon>
        <taxon>Actinomycetes</taxon>
        <taxon>Micrococcales</taxon>
        <taxon>Micrococcaceae</taxon>
        <taxon>Nesterenkonia</taxon>
    </lineage>
</organism>
<dbReference type="GO" id="GO:0003677">
    <property type="term" value="F:DNA binding"/>
    <property type="evidence" value="ECO:0007669"/>
    <property type="project" value="UniProtKB-KW"/>
</dbReference>
<keyword evidence="4" id="KW-1185">Reference proteome</keyword>
<evidence type="ECO:0000256" key="1">
    <source>
        <dbReference type="ARBA" id="ARBA00023125"/>
    </source>
</evidence>